<evidence type="ECO:0000256" key="3">
    <source>
        <dbReference type="ARBA" id="ARBA00023163"/>
    </source>
</evidence>
<dbReference type="RefSeq" id="WP_159223398.1">
    <property type="nucleotide sequence ID" value="NZ_JAOCKV010000014.1"/>
</dbReference>
<protein>
    <recommendedName>
        <fullName evidence="4">AP2/ERF domain-containing protein</fullName>
    </recommendedName>
</protein>
<dbReference type="GO" id="GO:0003700">
    <property type="term" value="F:DNA-binding transcription factor activity"/>
    <property type="evidence" value="ECO:0007669"/>
    <property type="project" value="InterPro"/>
</dbReference>
<organism evidence="5 6">
    <name type="scientific">Pantoea brenneri</name>
    <dbReference type="NCBI Taxonomy" id="472694"/>
    <lineage>
        <taxon>Bacteria</taxon>
        <taxon>Pseudomonadati</taxon>
        <taxon>Pseudomonadota</taxon>
        <taxon>Gammaproteobacteria</taxon>
        <taxon>Enterobacterales</taxon>
        <taxon>Erwiniaceae</taxon>
        <taxon>Pantoea</taxon>
    </lineage>
</organism>
<keyword evidence="3" id="KW-0804">Transcription</keyword>
<dbReference type="Gene3D" id="3.30.730.10">
    <property type="entry name" value="AP2/ERF domain"/>
    <property type="match status" value="1"/>
</dbReference>
<keyword evidence="1" id="KW-0805">Transcription regulation</keyword>
<proteinExistence type="predicted"/>
<dbReference type="InterPro" id="IPR036955">
    <property type="entry name" value="AP2/ERF_dom_sf"/>
</dbReference>
<comment type="caution">
    <text evidence="5">The sequence shown here is derived from an EMBL/GenBank/DDBJ whole genome shotgun (WGS) entry which is preliminary data.</text>
</comment>
<dbReference type="Gene3D" id="3.90.75.20">
    <property type="match status" value="1"/>
</dbReference>
<sequence>MSRKHLDLSQELLKCYLIYDPDTGVFTRKVSINNNCRRGDVAGTISRGYVTIAIEGVRYRAHRLAWLYMHGELPNSEIDHVNRNRQDNRISNLRLCTGNENAVNRSMRSDNSSGYRGVSFYKALGKWSARARINKQTYHIGYYSTPLEASKAYHNFIKEKHGEFYVSLEEEQITLRRMDEGNER</sequence>
<dbReference type="AlphaFoldDB" id="A0AAX3J6P4"/>
<accession>A0AAX3J6P4</accession>
<dbReference type="InterPro" id="IPR016177">
    <property type="entry name" value="DNA-bd_dom_sf"/>
</dbReference>
<dbReference type="GO" id="GO:0003677">
    <property type="term" value="F:DNA binding"/>
    <property type="evidence" value="ECO:0007669"/>
    <property type="project" value="UniProtKB-KW"/>
</dbReference>
<evidence type="ECO:0000256" key="1">
    <source>
        <dbReference type="ARBA" id="ARBA00023015"/>
    </source>
</evidence>
<dbReference type="InterPro" id="IPR001471">
    <property type="entry name" value="AP2/ERF_dom"/>
</dbReference>
<keyword evidence="2" id="KW-0238">DNA-binding</keyword>
<dbReference type="SUPFAM" id="SSF54060">
    <property type="entry name" value="His-Me finger endonucleases"/>
    <property type="match status" value="1"/>
</dbReference>
<name>A0AAX3J6P4_9GAMM</name>
<dbReference type="SUPFAM" id="SSF54171">
    <property type="entry name" value="DNA-binding domain"/>
    <property type="match status" value="1"/>
</dbReference>
<evidence type="ECO:0000313" key="5">
    <source>
        <dbReference type="EMBL" id="VXB57834.1"/>
    </source>
</evidence>
<dbReference type="Proteomes" id="UP000433737">
    <property type="component" value="Unassembled WGS sequence"/>
</dbReference>
<evidence type="ECO:0000256" key="2">
    <source>
        <dbReference type="ARBA" id="ARBA00023125"/>
    </source>
</evidence>
<evidence type="ECO:0000313" key="6">
    <source>
        <dbReference type="Proteomes" id="UP000433737"/>
    </source>
</evidence>
<feature type="domain" description="AP2/ERF" evidence="4">
    <location>
        <begin position="114"/>
        <end position="171"/>
    </location>
</feature>
<dbReference type="InterPro" id="IPR003615">
    <property type="entry name" value="HNH_nuc"/>
</dbReference>
<dbReference type="PROSITE" id="PS51032">
    <property type="entry name" value="AP2_ERF"/>
    <property type="match status" value="1"/>
</dbReference>
<reference evidence="5 6" key="1">
    <citation type="submission" date="2019-10" db="EMBL/GenBank/DDBJ databases">
        <authorList>
            <person name="Karimi E."/>
        </authorList>
    </citation>
    <scope>NUCLEOTIDE SEQUENCE [LARGE SCALE GENOMIC DNA]</scope>
    <source>
        <strain evidence="5">Pantoea sp. 111</strain>
    </source>
</reference>
<dbReference type="EMBL" id="CABWMH010000008">
    <property type="protein sequence ID" value="VXB57834.1"/>
    <property type="molecule type" value="Genomic_DNA"/>
</dbReference>
<dbReference type="Pfam" id="PF13392">
    <property type="entry name" value="HNH_3"/>
    <property type="match status" value="1"/>
</dbReference>
<evidence type="ECO:0000259" key="4">
    <source>
        <dbReference type="PROSITE" id="PS51032"/>
    </source>
</evidence>
<gene>
    <name evidence="5" type="ORF">PANT111_160124</name>
</gene>
<dbReference type="InterPro" id="IPR044925">
    <property type="entry name" value="His-Me_finger_sf"/>
</dbReference>